<dbReference type="Pfam" id="PF00294">
    <property type="entry name" value="PfkB"/>
    <property type="match status" value="1"/>
</dbReference>
<dbReference type="SUPFAM" id="SSF53613">
    <property type="entry name" value="Ribokinase-like"/>
    <property type="match status" value="1"/>
</dbReference>
<dbReference type="GO" id="GO:0005524">
    <property type="term" value="F:ATP binding"/>
    <property type="evidence" value="ECO:0007669"/>
    <property type="project" value="UniProtKB-KW"/>
</dbReference>
<sequence length="284" mass="31901">KILIIGSFFQDLVFYCNQFPKPGETIKGFFQSGMGGKGSNQAVAAQKLSNEVHFISAVGRDEFGQSVSKQYEKIGLSHYLVQSDKPTGCAGIYVNESGQNQIVISQGAMEDLQLQKIQTNLDEALITAKLIIFQAELEFLNLKEIMQYCHNNKQKDTYILFNPAPFRQEYQYDQILQYVDIFVPNETEYESIQKLVLRPFSYKLIVTLGERGCLLNDEIISGYPVKAIDTTGAGDCWIGAFSSQLIRYKDMKYCCMYANKAASISVTRMGTASSMPSIEEVNDL</sequence>
<dbReference type="GO" id="GO:0006014">
    <property type="term" value="P:D-ribose metabolic process"/>
    <property type="evidence" value="ECO:0007669"/>
    <property type="project" value="InterPro"/>
</dbReference>
<dbReference type="CDD" id="cd01174">
    <property type="entry name" value="ribokinase"/>
    <property type="match status" value="1"/>
</dbReference>
<keyword evidence="11" id="KW-0119">Carbohydrate metabolism</keyword>
<feature type="domain" description="Carbohydrate kinase PfkB" evidence="13">
    <location>
        <begin position="1"/>
        <end position="277"/>
    </location>
</feature>
<evidence type="ECO:0000256" key="10">
    <source>
        <dbReference type="ARBA" id="ARBA00022958"/>
    </source>
</evidence>
<feature type="non-terminal residue" evidence="14">
    <location>
        <position position="1"/>
    </location>
</feature>
<evidence type="ECO:0000256" key="9">
    <source>
        <dbReference type="ARBA" id="ARBA00022842"/>
    </source>
</evidence>
<evidence type="ECO:0000256" key="1">
    <source>
        <dbReference type="ARBA" id="ARBA00010688"/>
    </source>
</evidence>
<evidence type="ECO:0000256" key="5">
    <source>
        <dbReference type="ARBA" id="ARBA00022723"/>
    </source>
</evidence>
<evidence type="ECO:0000256" key="6">
    <source>
        <dbReference type="ARBA" id="ARBA00022741"/>
    </source>
</evidence>
<keyword evidence="4 12" id="KW-0808">Transferase</keyword>
<evidence type="ECO:0000256" key="11">
    <source>
        <dbReference type="ARBA" id="ARBA00023277"/>
    </source>
</evidence>
<dbReference type="PANTHER" id="PTHR10584:SF166">
    <property type="entry name" value="RIBOKINASE"/>
    <property type="match status" value="1"/>
</dbReference>
<keyword evidence="9" id="KW-0460">Magnesium</keyword>
<dbReference type="EMBL" id="GDID01004500">
    <property type="protein sequence ID" value="JAP92106.1"/>
    <property type="molecule type" value="Transcribed_RNA"/>
</dbReference>
<evidence type="ECO:0000256" key="12">
    <source>
        <dbReference type="RuleBase" id="RU003704"/>
    </source>
</evidence>
<dbReference type="PROSITE" id="PS00584">
    <property type="entry name" value="PFKB_KINASES_2"/>
    <property type="match status" value="1"/>
</dbReference>
<keyword evidence="8" id="KW-0067">ATP-binding</keyword>
<dbReference type="InterPro" id="IPR011611">
    <property type="entry name" value="PfkB_dom"/>
</dbReference>
<evidence type="ECO:0000256" key="8">
    <source>
        <dbReference type="ARBA" id="ARBA00022840"/>
    </source>
</evidence>
<evidence type="ECO:0000256" key="3">
    <source>
        <dbReference type="ARBA" id="ARBA00016943"/>
    </source>
</evidence>
<keyword evidence="5" id="KW-0479">Metal-binding</keyword>
<dbReference type="AlphaFoldDB" id="A0A146K971"/>
<reference evidence="14" key="1">
    <citation type="submission" date="2015-07" db="EMBL/GenBank/DDBJ databases">
        <title>Adaptation to a free-living lifestyle via gene acquisitions in the diplomonad Trepomonas sp. PC1.</title>
        <authorList>
            <person name="Xu F."/>
            <person name="Jerlstrom-Hultqvist J."/>
            <person name="Kolisko M."/>
            <person name="Simpson A.G.B."/>
            <person name="Roger A.J."/>
            <person name="Svard S.G."/>
            <person name="Andersson J.O."/>
        </authorList>
    </citation>
    <scope>NUCLEOTIDE SEQUENCE</scope>
    <source>
        <strain evidence="14">PC1</strain>
    </source>
</reference>
<dbReference type="PRINTS" id="PR00990">
    <property type="entry name" value="RIBOKINASE"/>
</dbReference>
<dbReference type="Gene3D" id="3.40.1190.20">
    <property type="match status" value="1"/>
</dbReference>
<dbReference type="InterPro" id="IPR002139">
    <property type="entry name" value="Ribo/fructo_kinase"/>
</dbReference>
<organism evidence="14">
    <name type="scientific">Trepomonas sp. PC1</name>
    <dbReference type="NCBI Taxonomy" id="1076344"/>
    <lineage>
        <taxon>Eukaryota</taxon>
        <taxon>Metamonada</taxon>
        <taxon>Diplomonadida</taxon>
        <taxon>Hexamitidae</taxon>
        <taxon>Hexamitinae</taxon>
        <taxon>Trepomonas</taxon>
    </lineage>
</organism>
<dbReference type="GO" id="GO:0046872">
    <property type="term" value="F:metal ion binding"/>
    <property type="evidence" value="ECO:0007669"/>
    <property type="project" value="UniProtKB-KW"/>
</dbReference>
<dbReference type="HAMAP" id="MF_01987">
    <property type="entry name" value="Ribokinase"/>
    <property type="match status" value="1"/>
</dbReference>
<evidence type="ECO:0000256" key="7">
    <source>
        <dbReference type="ARBA" id="ARBA00022777"/>
    </source>
</evidence>
<dbReference type="InterPro" id="IPR011877">
    <property type="entry name" value="Ribokinase"/>
</dbReference>
<keyword evidence="10" id="KW-0630">Potassium</keyword>
<keyword evidence="7 12" id="KW-0418">Kinase</keyword>
<protein>
    <recommendedName>
        <fullName evidence="3">Ribokinase</fullName>
        <ecNumber evidence="2">2.7.1.15</ecNumber>
    </recommendedName>
</protein>
<proteinExistence type="inferred from homology"/>
<comment type="similarity">
    <text evidence="1 12">Belongs to the carbohydrate kinase PfkB family.</text>
</comment>
<evidence type="ECO:0000313" key="14">
    <source>
        <dbReference type="EMBL" id="JAP92106.1"/>
    </source>
</evidence>
<keyword evidence="6" id="KW-0547">Nucleotide-binding</keyword>
<name>A0A146K971_9EUKA</name>
<evidence type="ECO:0000256" key="4">
    <source>
        <dbReference type="ARBA" id="ARBA00022679"/>
    </source>
</evidence>
<dbReference type="InterPro" id="IPR029056">
    <property type="entry name" value="Ribokinase-like"/>
</dbReference>
<accession>A0A146K971</accession>
<evidence type="ECO:0000256" key="2">
    <source>
        <dbReference type="ARBA" id="ARBA00012035"/>
    </source>
</evidence>
<gene>
    <name evidence="14" type="ORF">TPC1_16057</name>
</gene>
<dbReference type="InterPro" id="IPR002173">
    <property type="entry name" value="Carboh/pur_kinase_PfkB_CS"/>
</dbReference>
<dbReference type="GO" id="GO:0004747">
    <property type="term" value="F:ribokinase activity"/>
    <property type="evidence" value="ECO:0007669"/>
    <property type="project" value="UniProtKB-EC"/>
</dbReference>
<dbReference type="EC" id="2.7.1.15" evidence="2"/>
<dbReference type="PANTHER" id="PTHR10584">
    <property type="entry name" value="SUGAR KINASE"/>
    <property type="match status" value="1"/>
</dbReference>
<evidence type="ECO:0000259" key="13">
    <source>
        <dbReference type="Pfam" id="PF00294"/>
    </source>
</evidence>